<dbReference type="GO" id="GO:0005524">
    <property type="term" value="F:ATP binding"/>
    <property type="evidence" value="ECO:0007669"/>
    <property type="project" value="UniProtKB-UniRule"/>
</dbReference>
<comment type="catalytic activity">
    <reaction evidence="6 7">
        <text>cytidine(34) in tRNA(Ile2) + L-lysine + ATP = lysidine(34) in tRNA(Ile2) + AMP + diphosphate + H(+)</text>
        <dbReference type="Rhea" id="RHEA:43744"/>
        <dbReference type="Rhea" id="RHEA-COMP:10625"/>
        <dbReference type="Rhea" id="RHEA-COMP:10670"/>
        <dbReference type="ChEBI" id="CHEBI:15378"/>
        <dbReference type="ChEBI" id="CHEBI:30616"/>
        <dbReference type="ChEBI" id="CHEBI:32551"/>
        <dbReference type="ChEBI" id="CHEBI:33019"/>
        <dbReference type="ChEBI" id="CHEBI:82748"/>
        <dbReference type="ChEBI" id="CHEBI:83665"/>
        <dbReference type="ChEBI" id="CHEBI:456215"/>
        <dbReference type="EC" id="6.3.4.19"/>
    </reaction>
</comment>
<dbReference type="InterPro" id="IPR011063">
    <property type="entry name" value="TilS/TtcA_N"/>
</dbReference>
<evidence type="ECO:0000256" key="1">
    <source>
        <dbReference type="ARBA" id="ARBA00022490"/>
    </source>
</evidence>
<dbReference type="SUPFAM" id="SSF82829">
    <property type="entry name" value="MesJ substrate recognition domain-like"/>
    <property type="match status" value="1"/>
</dbReference>
<keyword evidence="11" id="KW-1185">Reference proteome</keyword>
<sequence length="345" mass="35583">MAGPDPAVARGRRALRELGSRRAILACSGGQDSLALAACAAFVAPRDGWDVHVIVVDHQLRETSGAEAAAAAAMVRFLGLPVDVIAITVPGGAGGTGHGGPEAAARTARRAALLAAAERHEADAILLGHTLDDQAETVLLALARGSGAASLSGMRRRDGLWARPFLGLRRDETRAICEAHALRPIEDPSNDLEGPWRAADGSALRRIALRHRVLPALTEILGPAVPLALARTADQLARDDDALSELARDLADAAKVACEGAAGTCFDLAALRAAHPAIRTRLIHRALAAAAGEGVQIGSVHVGEVDRLVTTGGVHGPIFTPGGVIAQKVNGMLMVASPQGDIRGR</sequence>
<dbReference type="GO" id="GO:0032267">
    <property type="term" value="F:tRNA(Ile)-lysidine synthase activity"/>
    <property type="evidence" value="ECO:0007669"/>
    <property type="project" value="UniProtKB-EC"/>
</dbReference>
<keyword evidence="3 7" id="KW-0819">tRNA processing</keyword>
<comment type="function">
    <text evidence="7">Ligates lysine onto the cytidine present at position 34 of the AUA codon-specific tRNA(Ile) that contains the anticodon CAU, in an ATP-dependent manner. Cytidine is converted to lysidine, thus changing the amino acid specificity of the tRNA from methionine to isoleucine.</text>
</comment>
<dbReference type="CDD" id="cd01992">
    <property type="entry name" value="TilS_N"/>
    <property type="match status" value="1"/>
</dbReference>
<evidence type="ECO:0000256" key="3">
    <source>
        <dbReference type="ARBA" id="ARBA00022694"/>
    </source>
</evidence>
<dbReference type="Pfam" id="PF09179">
    <property type="entry name" value="TilS"/>
    <property type="match status" value="1"/>
</dbReference>
<accession>A0A1H3X5Q2</accession>
<feature type="domain" description="tRNA(Ile)-lysidine/2-thiocytidine synthase N-terminal" evidence="8">
    <location>
        <begin position="23"/>
        <end position="191"/>
    </location>
</feature>
<dbReference type="HAMAP" id="MF_01161">
    <property type="entry name" value="tRNA_Ile_lys_synt"/>
    <property type="match status" value="1"/>
</dbReference>
<dbReference type="Gene3D" id="3.40.50.620">
    <property type="entry name" value="HUPs"/>
    <property type="match status" value="1"/>
</dbReference>
<feature type="domain" description="tRNA(Ile)-lysidine synthase substrate-binding" evidence="9">
    <location>
        <begin position="267"/>
        <end position="313"/>
    </location>
</feature>
<name>A0A1H3X5Q2_9ACTO</name>
<dbReference type="Gene3D" id="1.20.59.20">
    <property type="match status" value="1"/>
</dbReference>
<dbReference type="GO" id="GO:0005737">
    <property type="term" value="C:cytoplasm"/>
    <property type="evidence" value="ECO:0007669"/>
    <property type="project" value="UniProtKB-SubCell"/>
</dbReference>
<evidence type="ECO:0000313" key="11">
    <source>
        <dbReference type="Proteomes" id="UP000199288"/>
    </source>
</evidence>
<dbReference type="PANTHER" id="PTHR43033">
    <property type="entry name" value="TRNA(ILE)-LYSIDINE SYNTHASE-RELATED"/>
    <property type="match status" value="1"/>
</dbReference>
<gene>
    <name evidence="7" type="primary">tilS</name>
    <name evidence="10" type="ORF">SAMN02910418_00617</name>
</gene>
<dbReference type="OrthoDB" id="5244702at2"/>
<evidence type="ECO:0000256" key="6">
    <source>
        <dbReference type="ARBA" id="ARBA00048539"/>
    </source>
</evidence>
<dbReference type="Pfam" id="PF01171">
    <property type="entry name" value="ATP_bind_3"/>
    <property type="match status" value="1"/>
</dbReference>
<dbReference type="AlphaFoldDB" id="A0A1H3X5Q2"/>
<evidence type="ECO:0000256" key="2">
    <source>
        <dbReference type="ARBA" id="ARBA00022598"/>
    </source>
</evidence>
<keyword evidence="2 7" id="KW-0436">Ligase</keyword>
<proteinExistence type="inferred from homology"/>
<dbReference type="EC" id="6.3.4.19" evidence="7"/>
<evidence type="ECO:0000313" key="10">
    <source>
        <dbReference type="EMBL" id="SDZ94737.1"/>
    </source>
</evidence>
<keyword evidence="4 7" id="KW-0547">Nucleotide-binding</keyword>
<dbReference type="PANTHER" id="PTHR43033:SF1">
    <property type="entry name" value="TRNA(ILE)-LYSIDINE SYNTHASE-RELATED"/>
    <property type="match status" value="1"/>
</dbReference>
<comment type="domain">
    <text evidence="7">The N-terminal region contains the highly conserved SGGXDS motif, predicted to be a P-loop motif involved in ATP binding.</text>
</comment>
<keyword evidence="1 7" id="KW-0963">Cytoplasm</keyword>
<comment type="similarity">
    <text evidence="7">Belongs to the tRNA(Ile)-lysidine synthase family.</text>
</comment>
<feature type="binding site" evidence="7">
    <location>
        <begin position="28"/>
        <end position="33"/>
    </location>
    <ligand>
        <name>ATP</name>
        <dbReference type="ChEBI" id="CHEBI:30616"/>
    </ligand>
</feature>
<evidence type="ECO:0000256" key="4">
    <source>
        <dbReference type="ARBA" id="ARBA00022741"/>
    </source>
</evidence>
<dbReference type="InterPro" id="IPR015262">
    <property type="entry name" value="tRNA_Ile_lys_synt_subst-bd"/>
</dbReference>
<evidence type="ECO:0000256" key="7">
    <source>
        <dbReference type="HAMAP-Rule" id="MF_01161"/>
    </source>
</evidence>
<dbReference type="InterPro" id="IPR012094">
    <property type="entry name" value="tRNA_Ile_lys_synt"/>
</dbReference>
<dbReference type="EMBL" id="FNQV01000003">
    <property type="protein sequence ID" value="SDZ94737.1"/>
    <property type="molecule type" value="Genomic_DNA"/>
</dbReference>
<dbReference type="InterPro" id="IPR014729">
    <property type="entry name" value="Rossmann-like_a/b/a_fold"/>
</dbReference>
<evidence type="ECO:0000259" key="9">
    <source>
        <dbReference type="Pfam" id="PF09179"/>
    </source>
</evidence>
<dbReference type="Proteomes" id="UP000199288">
    <property type="component" value="Unassembled WGS sequence"/>
</dbReference>
<dbReference type="InterPro" id="IPR012795">
    <property type="entry name" value="tRNA_Ile_lys_synt_N"/>
</dbReference>
<comment type="subcellular location">
    <subcellularLocation>
        <location evidence="7">Cytoplasm</location>
    </subcellularLocation>
</comment>
<dbReference type="NCBIfam" id="TIGR02432">
    <property type="entry name" value="lysidine_TilS_N"/>
    <property type="match status" value="1"/>
</dbReference>
<dbReference type="RefSeq" id="WP_092561907.1">
    <property type="nucleotide sequence ID" value="NZ_FNQV01000003.1"/>
</dbReference>
<keyword evidence="5 7" id="KW-0067">ATP-binding</keyword>
<evidence type="ECO:0000256" key="5">
    <source>
        <dbReference type="ARBA" id="ARBA00022840"/>
    </source>
</evidence>
<evidence type="ECO:0000259" key="8">
    <source>
        <dbReference type="Pfam" id="PF01171"/>
    </source>
</evidence>
<organism evidence="10 11">
    <name type="scientific">Bowdeniella nasicola</name>
    <dbReference type="NCBI Taxonomy" id="208480"/>
    <lineage>
        <taxon>Bacteria</taxon>
        <taxon>Bacillati</taxon>
        <taxon>Actinomycetota</taxon>
        <taxon>Actinomycetes</taxon>
        <taxon>Actinomycetales</taxon>
        <taxon>Actinomycetaceae</taxon>
        <taxon>Bowdeniella</taxon>
    </lineage>
</organism>
<dbReference type="SUPFAM" id="SSF52402">
    <property type="entry name" value="Adenine nucleotide alpha hydrolases-like"/>
    <property type="match status" value="1"/>
</dbReference>
<reference evidence="11" key="1">
    <citation type="submission" date="2016-10" db="EMBL/GenBank/DDBJ databases">
        <authorList>
            <person name="Varghese N."/>
            <person name="Submissions S."/>
        </authorList>
    </citation>
    <scope>NUCLEOTIDE SEQUENCE [LARGE SCALE GENOMIC DNA]</scope>
    <source>
        <strain evidence="11">KPR-1</strain>
    </source>
</reference>
<dbReference type="GO" id="GO:0006400">
    <property type="term" value="P:tRNA modification"/>
    <property type="evidence" value="ECO:0007669"/>
    <property type="project" value="UniProtKB-UniRule"/>
</dbReference>
<protein>
    <recommendedName>
        <fullName evidence="7">tRNA(Ile)-lysidine synthase</fullName>
        <ecNumber evidence="7">6.3.4.19</ecNumber>
    </recommendedName>
    <alternativeName>
        <fullName evidence="7">tRNA(Ile)-2-lysyl-cytidine synthase</fullName>
    </alternativeName>
    <alternativeName>
        <fullName evidence="7">tRNA(Ile)-lysidine synthetase</fullName>
    </alternativeName>
</protein>